<feature type="domain" description="SusD-like N-terminal" evidence="7">
    <location>
        <begin position="24"/>
        <end position="222"/>
    </location>
</feature>
<dbReference type="Proteomes" id="UP000521017">
    <property type="component" value="Unassembled WGS sequence"/>
</dbReference>
<protein>
    <recommendedName>
        <fullName evidence="10">Outer membrane starch-binding protein</fullName>
    </recommendedName>
</protein>
<dbReference type="InterPro" id="IPR012944">
    <property type="entry name" value="SusD_RagB_dom"/>
</dbReference>
<dbReference type="GO" id="GO:0009279">
    <property type="term" value="C:cell outer membrane"/>
    <property type="evidence" value="ECO:0007669"/>
    <property type="project" value="UniProtKB-SubCell"/>
</dbReference>
<dbReference type="RefSeq" id="WP_184628140.1">
    <property type="nucleotide sequence ID" value="NZ_JACHCC010000011.1"/>
</dbReference>
<dbReference type="InterPro" id="IPR011990">
    <property type="entry name" value="TPR-like_helical_dom_sf"/>
</dbReference>
<accession>A0A7X0J7V9</accession>
<dbReference type="Gene3D" id="1.25.40.390">
    <property type="match status" value="1"/>
</dbReference>
<evidence type="ECO:0008006" key="10">
    <source>
        <dbReference type="Google" id="ProtNLM"/>
    </source>
</evidence>
<evidence type="ECO:0000256" key="1">
    <source>
        <dbReference type="ARBA" id="ARBA00004442"/>
    </source>
</evidence>
<evidence type="ECO:0000313" key="8">
    <source>
        <dbReference type="EMBL" id="MBB6501937.1"/>
    </source>
</evidence>
<comment type="similarity">
    <text evidence="2">Belongs to the SusD family.</text>
</comment>
<comment type="caution">
    <text evidence="8">The sequence shown here is derived from an EMBL/GenBank/DDBJ whole genome shotgun (WGS) entry which is preliminary data.</text>
</comment>
<dbReference type="PROSITE" id="PS51257">
    <property type="entry name" value="PROKAR_LIPOPROTEIN"/>
    <property type="match status" value="1"/>
</dbReference>
<evidence type="ECO:0000256" key="3">
    <source>
        <dbReference type="ARBA" id="ARBA00022729"/>
    </source>
</evidence>
<gene>
    <name evidence="8" type="ORF">HDF25_004114</name>
</gene>
<evidence type="ECO:0000256" key="4">
    <source>
        <dbReference type="ARBA" id="ARBA00023136"/>
    </source>
</evidence>
<reference evidence="8 9" key="1">
    <citation type="submission" date="2020-08" db="EMBL/GenBank/DDBJ databases">
        <title>Genomic Encyclopedia of Type Strains, Phase IV (KMG-V): Genome sequencing to study the core and pangenomes of soil and plant-associated prokaryotes.</title>
        <authorList>
            <person name="Whitman W."/>
        </authorList>
    </citation>
    <scope>NUCLEOTIDE SEQUENCE [LARGE SCALE GENOMIC DNA]</scope>
    <source>
        <strain evidence="8 9">M2T3</strain>
    </source>
</reference>
<dbReference type="CDD" id="cd08977">
    <property type="entry name" value="SusD"/>
    <property type="match status" value="1"/>
</dbReference>
<name>A0A7X0J7V9_9SPHI</name>
<proteinExistence type="inferred from homology"/>
<dbReference type="EMBL" id="JACHCC010000011">
    <property type="protein sequence ID" value="MBB6501937.1"/>
    <property type="molecule type" value="Genomic_DNA"/>
</dbReference>
<keyword evidence="3" id="KW-0732">Signal</keyword>
<evidence type="ECO:0000259" key="7">
    <source>
        <dbReference type="Pfam" id="PF14322"/>
    </source>
</evidence>
<dbReference type="AlphaFoldDB" id="A0A7X0J7V9"/>
<organism evidence="8 9">
    <name type="scientific">Pedobacter cryoconitis</name>
    <dbReference type="NCBI Taxonomy" id="188932"/>
    <lineage>
        <taxon>Bacteria</taxon>
        <taxon>Pseudomonadati</taxon>
        <taxon>Bacteroidota</taxon>
        <taxon>Sphingobacteriia</taxon>
        <taxon>Sphingobacteriales</taxon>
        <taxon>Sphingobacteriaceae</taxon>
        <taxon>Pedobacter</taxon>
    </lineage>
</organism>
<dbReference type="Pfam" id="PF14322">
    <property type="entry name" value="SusD-like_3"/>
    <property type="match status" value="1"/>
</dbReference>
<dbReference type="Pfam" id="PF07980">
    <property type="entry name" value="SusD_RagB"/>
    <property type="match status" value="1"/>
</dbReference>
<keyword evidence="5" id="KW-0998">Cell outer membrane</keyword>
<dbReference type="SUPFAM" id="SSF48452">
    <property type="entry name" value="TPR-like"/>
    <property type="match status" value="1"/>
</dbReference>
<evidence type="ECO:0000313" key="9">
    <source>
        <dbReference type="Proteomes" id="UP000521017"/>
    </source>
</evidence>
<evidence type="ECO:0000259" key="6">
    <source>
        <dbReference type="Pfam" id="PF07980"/>
    </source>
</evidence>
<evidence type="ECO:0000256" key="5">
    <source>
        <dbReference type="ARBA" id="ARBA00023237"/>
    </source>
</evidence>
<comment type="subcellular location">
    <subcellularLocation>
        <location evidence="1">Cell outer membrane</location>
    </subcellularLocation>
</comment>
<evidence type="ECO:0000256" key="2">
    <source>
        <dbReference type="ARBA" id="ARBA00006275"/>
    </source>
</evidence>
<sequence length="557" mass="62400">MKRSSIYILTGLLTLCSVTSCKKDFLERPPLNQLSENTFWKNENDVYQTVMGVYAKLPAEADAFGILYNDGMSDNAHAQYPWESIATDASSGVITSTVDATTAGWDFTGIRRANYFLDNADKVTAIDKALLDRYKAEVRFIRALNYFNLLSRFGAVPLLTHVVAIGDENVAQTSKADLLKFVLDELDAVSKILPQSYGGGKPNEKGRITKGAALALKARAYLYDGQWQQAADAASQVMGLGYSLFKVTAETDVQAKDDYSQWVNFADKTDESKFRLGLRSYESLFYQANNGNSEVILDRQYIKQVDANTINTLLPPGTIGGWSSIAPTQALVDSYASYQTGDAVSPTDPAQRAAWYTAKDPAFANEYKNRDPRFYASILFENAPWNAMQDGYKFTWVQGASNMSQTGYNFRKLVDPKIFRDQVDSYSNVILIRYAEVLLTYAEAKNESSGPDGSIYDALDAIRTRAGMPVVNRAKYADQSSLRELIRNERRVELALEGQRYMDIRRWKTAPQVMITINNIKNTQAQQRTWSDKLYLMPVPQTQIDLSKGVLKQNPGY</sequence>
<dbReference type="InterPro" id="IPR033985">
    <property type="entry name" value="SusD-like_N"/>
</dbReference>
<keyword evidence="4" id="KW-0472">Membrane</keyword>
<feature type="domain" description="RagB/SusD" evidence="6">
    <location>
        <begin position="294"/>
        <end position="557"/>
    </location>
</feature>